<evidence type="ECO:0000313" key="8">
    <source>
        <dbReference type="Proteomes" id="UP000251314"/>
    </source>
</evidence>
<dbReference type="Proteomes" id="UP000688947">
    <property type="component" value="Unassembled WGS sequence"/>
</dbReference>
<evidence type="ECO:0000313" key="7">
    <source>
        <dbReference type="EMBL" id="RAW35963.1"/>
    </source>
</evidence>
<dbReference type="EMBL" id="RCML01000201">
    <property type="protein sequence ID" value="KAG2985912.1"/>
    <property type="molecule type" value="Genomic_DNA"/>
</dbReference>
<dbReference type="PANTHER" id="PTHR35748">
    <property type="entry name" value="OS05G0358400 PROTEIN"/>
    <property type="match status" value="1"/>
</dbReference>
<dbReference type="PANTHER" id="PTHR35748:SF1">
    <property type="entry name" value="OS05G0358400 PROTEIN"/>
    <property type="match status" value="1"/>
</dbReference>
<name>A0A329SGT1_9STRA</name>
<keyword evidence="8" id="KW-1185">Reference proteome</keyword>
<dbReference type="OrthoDB" id="565040at2759"/>
<evidence type="ECO:0008006" key="9">
    <source>
        <dbReference type="Google" id="ProtNLM"/>
    </source>
</evidence>
<dbReference type="VEuPathDB" id="FungiDB:PC110_g7743"/>
<evidence type="ECO:0000313" key="5">
    <source>
        <dbReference type="EMBL" id="KAG3227662.1"/>
    </source>
</evidence>
<sequence length="216" mass="24453">MVAIVGFGSLLSEASARSTFGDGVRNFRLATVLDYRRMFAHPASIFFERGIANLETKEMASLSTEPAPGCRFLVSVFDIPEELLPDFYEREEEFKIISAKFQELDGSTGAEALMCTRWSDEEYIAKRGQETFDIKYKAYGLTTIWGWNANSGILPCRVYLRHCLLAVKKLGQDVYDDFVATTYLGDRTTTIKEYIEANPSIMLERPPPHLVDRYSG</sequence>
<protein>
    <recommendedName>
        <fullName evidence="9">Gamma-glutamylcyclotransferase AIG2-like domain-containing protein</fullName>
    </recommendedName>
</protein>
<dbReference type="Proteomes" id="UP000736787">
    <property type="component" value="Unassembled WGS sequence"/>
</dbReference>
<reference evidence="6" key="3">
    <citation type="submission" date="2021-01" db="EMBL/GenBank/DDBJ databases">
        <title>Phytophthora aleatoria, a newly-described species from Pinus radiata is distinct from Phytophthora cactorum isolates based on comparative genomics.</title>
        <authorList>
            <person name="Mcdougal R."/>
            <person name="Panda P."/>
            <person name="Williams N."/>
            <person name="Studholme D.J."/>
        </authorList>
    </citation>
    <scope>NUCLEOTIDE SEQUENCE</scope>
    <source>
        <strain evidence="6">NZFS 3830</strain>
    </source>
</reference>
<evidence type="ECO:0000313" key="3">
    <source>
        <dbReference type="EMBL" id="KAG2944722.1"/>
    </source>
</evidence>
<evidence type="ECO:0000313" key="1">
    <source>
        <dbReference type="EMBL" id="KAG2859609.1"/>
    </source>
</evidence>
<dbReference type="EMBL" id="RCMV01000030">
    <property type="protein sequence ID" value="KAG3227662.1"/>
    <property type="molecule type" value="Genomic_DNA"/>
</dbReference>
<dbReference type="EMBL" id="RCMG01000210">
    <property type="protein sequence ID" value="KAG2859609.1"/>
    <property type="molecule type" value="Genomic_DNA"/>
</dbReference>
<reference evidence="7 8" key="1">
    <citation type="submission" date="2018-01" db="EMBL/GenBank/DDBJ databases">
        <title>Draft genome of the strawberry crown rot pathogen Phytophthora cactorum.</title>
        <authorList>
            <person name="Armitage A.D."/>
            <person name="Lysoe E."/>
            <person name="Nellist C.F."/>
            <person name="Harrison R.J."/>
            <person name="Brurberg M.B."/>
        </authorList>
    </citation>
    <scope>NUCLEOTIDE SEQUENCE [LARGE SCALE GENOMIC DNA]</scope>
    <source>
        <strain evidence="7 8">10300</strain>
    </source>
</reference>
<dbReference type="EMBL" id="MJFZ01000153">
    <property type="protein sequence ID" value="RAW35963.1"/>
    <property type="molecule type" value="Genomic_DNA"/>
</dbReference>
<dbReference type="AlphaFoldDB" id="A0A329SGT1"/>
<organism evidence="7 8">
    <name type="scientific">Phytophthora cactorum</name>
    <dbReference type="NCBI Taxonomy" id="29920"/>
    <lineage>
        <taxon>Eukaryota</taxon>
        <taxon>Sar</taxon>
        <taxon>Stramenopiles</taxon>
        <taxon>Oomycota</taxon>
        <taxon>Peronosporomycetes</taxon>
        <taxon>Peronosporales</taxon>
        <taxon>Peronosporaceae</taxon>
        <taxon>Phytophthora</taxon>
    </lineage>
</organism>
<dbReference type="Proteomes" id="UP000760860">
    <property type="component" value="Unassembled WGS sequence"/>
</dbReference>
<dbReference type="EMBL" id="JAENGZ010000116">
    <property type="protein sequence ID" value="KAG6968605.1"/>
    <property type="molecule type" value="Genomic_DNA"/>
</dbReference>
<proteinExistence type="predicted"/>
<evidence type="ECO:0000313" key="4">
    <source>
        <dbReference type="EMBL" id="KAG2985912.1"/>
    </source>
</evidence>
<reference evidence="1" key="2">
    <citation type="submission" date="2018-10" db="EMBL/GenBank/DDBJ databases">
        <title>Effector identification in a new, highly contiguous assembly of the strawberry crown rot pathogen Phytophthora cactorum.</title>
        <authorList>
            <person name="Armitage A.D."/>
            <person name="Nellist C.F."/>
            <person name="Bates H."/>
            <person name="Vickerstaff R.J."/>
            <person name="Harrison R.J."/>
        </authorList>
    </citation>
    <scope>NUCLEOTIDE SEQUENCE</scope>
    <source>
        <strain evidence="1">15-7</strain>
        <strain evidence="2">4032</strain>
        <strain evidence="3">4040</strain>
        <strain evidence="4">P415</strain>
        <strain evidence="5">P421</strain>
    </source>
</reference>
<dbReference type="Proteomes" id="UP000251314">
    <property type="component" value="Unassembled WGS sequence"/>
</dbReference>
<gene>
    <name evidence="6" type="ORF">JG687_00003675</name>
    <name evidence="7" type="ORF">PC110_g7743</name>
    <name evidence="1" type="ORF">PC113_g8775</name>
    <name evidence="2" type="ORF">PC115_g6387</name>
    <name evidence="3" type="ORF">PC117_g8953</name>
    <name evidence="4" type="ORF">PC118_g8068</name>
    <name evidence="5" type="ORF">PC129_g1800</name>
</gene>
<accession>A0A329SGT1</accession>
<evidence type="ECO:0000313" key="2">
    <source>
        <dbReference type="EMBL" id="KAG2930688.1"/>
    </source>
</evidence>
<dbReference type="EMBL" id="RCMK01000199">
    <property type="protein sequence ID" value="KAG2944722.1"/>
    <property type="molecule type" value="Genomic_DNA"/>
</dbReference>
<dbReference type="Proteomes" id="UP000697107">
    <property type="component" value="Unassembled WGS sequence"/>
</dbReference>
<comment type="caution">
    <text evidence="7">The sequence shown here is derived from an EMBL/GenBank/DDBJ whole genome shotgun (WGS) entry which is preliminary data.</text>
</comment>
<dbReference type="STRING" id="29920.A0A329SGT1"/>
<dbReference type="Proteomes" id="UP000735874">
    <property type="component" value="Unassembled WGS sequence"/>
</dbReference>
<dbReference type="EMBL" id="RCMI01000142">
    <property type="protein sequence ID" value="KAG2930688.1"/>
    <property type="molecule type" value="Genomic_DNA"/>
</dbReference>
<evidence type="ECO:0000313" key="6">
    <source>
        <dbReference type="EMBL" id="KAG6968605.1"/>
    </source>
</evidence>
<dbReference type="Proteomes" id="UP000774804">
    <property type="component" value="Unassembled WGS sequence"/>
</dbReference>